<comment type="caution">
    <text evidence="2">The sequence shown here is derived from an EMBL/GenBank/DDBJ whole genome shotgun (WGS) entry which is preliminary data.</text>
</comment>
<evidence type="ECO:0000313" key="3">
    <source>
        <dbReference type="Proteomes" id="UP000585681"/>
    </source>
</evidence>
<name>A0A840CGZ3_9RHOB</name>
<gene>
    <name evidence="2" type="ORF">GGR17_003191</name>
</gene>
<dbReference type="RefSeq" id="WP_054539556.1">
    <property type="nucleotide sequence ID" value="NZ_JACIEQ010000005.1"/>
</dbReference>
<dbReference type="EMBL" id="JACIEQ010000005">
    <property type="protein sequence ID" value="MBB4023362.1"/>
    <property type="molecule type" value="Genomic_DNA"/>
</dbReference>
<evidence type="ECO:0000313" key="2">
    <source>
        <dbReference type="EMBL" id="MBB4023362.1"/>
    </source>
</evidence>
<feature type="region of interest" description="Disordered" evidence="1">
    <location>
        <begin position="39"/>
        <end position="70"/>
    </location>
</feature>
<dbReference type="Proteomes" id="UP000585681">
    <property type="component" value="Unassembled WGS sequence"/>
</dbReference>
<sequence>MKAARTFVLLANEHEARFLVNEGPGKGLLQVGGLTQTHETQYSDMPGRSQAGPGAARHGLDRSATEREQNRARFSVEVAEAAEAQWAKGDYDRMVMAAPPKMLGALREDIGGAMKAAMAGDMDKDLLKVALHDLPPHLEDMIVF</sequence>
<dbReference type="AlphaFoldDB" id="A0A840CGZ3"/>
<proteinExistence type="predicted"/>
<evidence type="ECO:0000256" key="1">
    <source>
        <dbReference type="SAM" id="MobiDB-lite"/>
    </source>
</evidence>
<dbReference type="Pfam" id="PF18856">
    <property type="entry name" value="baeRF_family12"/>
    <property type="match status" value="1"/>
</dbReference>
<feature type="compositionally biased region" description="Basic and acidic residues" evidence="1">
    <location>
        <begin position="58"/>
        <end position="70"/>
    </location>
</feature>
<dbReference type="InterPro" id="IPR041374">
    <property type="entry name" value="BaeRF_family12"/>
</dbReference>
<organism evidence="2 3">
    <name type="scientific">Actibacterium naphthalenivorans</name>
    <dbReference type="NCBI Taxonomy" id="1614693"/>
    <lineage>
        <taxon>Bacteria</taxon>
        <taxon>Pseudomonadati</taxon>
        <taxon>Pseudomonadota</taxon>
        <taxon>Alphaproteobacteria</taxon>
        <taxon>Rhodobacterales</taxon>
        <taxon>Roseobacteraceae</taxon>
        <taxon>Actibacterium</taxon>
    </lineage>
</organism>
<protein>
    <submittedName>
        <fullName evidence="2">Protein required for attachment to host cells</fullName>
    </submittedName>
</protein>
<keyword evidence="3" id="KW-1185">Reference proteome</keyword>
<accession>A0A840CGZ3</accession>
<reference evidence="2 3" key="1">
    <citation type="submission" date="2020-08" db="EMBL/GenBank/DDBJ databases">
        <title>Genomic Encyclopedia of Type Strains, Phase IV (KMG-IV): sequencing the most valuable type-strain genomes for metagenomic binning, comparative biology and taxonomic classification.</title>
        <authorList>
            <person name="Goeker M."/>
        </authorList>
    </citation>
    <scope>NUCLEOTIDE SEQUENCE [LARGE SCALE GENOMIC DNA]</scope>
    <source>
        <strain evidence="2 3">DSM 105040</strain>
    </source>
</reference>